<protein>
    <recommendedName>
        <fullName evidence="5">Transmembrane protein</fullName>
    </recommendedName>
</protein>
<gene>
    <name evidence="3" type="ORF">SAP269_22100</name>
</gene>
<keyword evidence="4" id="KW-1185">Reference proteome</keyword>
<sequence length="574" mass="67315">MTDKTKSQTFQQITEQQDIKNIFEQPNITLKNNKGIFKERHNGLTVKFSTYSNEEEPPKVVINNKLNHSDTNEIFIDSKSTTKEIATQTDVIEEKNFNNFTKSYNALTILEDIKILNTRKEIFNLETQLKIQKEEYDNLKSNSIQIANNLLENEYYDLNFLSNKLKIMISNKTNKWRSDVELRELYSLKADIKKIKTRINQQEKIEKSKQVINFNIKHTETKISQLKEKQEEYINKLNIPSLSLKDKINKRLDLQQKFEEKNLNLKTKEKILENINFLNNEIENQWTVESKKVTKIYEEILSINNDYCYIMTFVHANQSISEKIIYFNNDENNEITIWQHIKQYENINKYKNDFSLIEKISSNKKNISFSEISTKDFIKQQNDFKLKPNKSEKKIWWTITIISLSLIILTPILSFAVPAILPAAAGLLLVEKIAIAASATALCTIFKGFTSIFSPATKKVESWWYNKLCKNEDKKDKEKKEHQSIIKNLTSDKIETRLQTQYDILKQELDNRKNKNLEELINNNAINHNSNSLLENLSIQLENNQDFDSSIRNTVNQQELQSSTNTIYHSNSML</sequence>
<dbReference type="RefSeq" id="WP_353307260.1">
    <property type="nucleotide sequence ID" value="NZ_AP028956.1"/>
</dbReference>
<evidence type="ECO:0000256" key="2">
    <source>
        <dbReference type="SAM" id="Phobius"/>
    </source>
</evidence>
<keyword evidence="2" id="KW-1133">Transmembrane helix</keyword>
<feature type="transmembrane region" description="Helical" evidence="2">
    <location>
        <begin position="433"/>
        <end position="453"/>
    </location>
</feature>
<keyword evidence="2" id="KW-0472">Membrane</keyword>
<geneLocation type="plasmid" evidence="3 4">
    <name>pSAP_1</name>
</geneLocation>
<dbReference type="EMBL" id="AP028956">
    <property type="protein sequence ID" value="BET39621.1"/>
    <property type="molecule type" value="Genomic_DNA"/>
</dbReference>
<organism evidence="3 4">
    <name type="scientific">Spiroplasma ixodetis</name>
    <dbReference type="NCBI Taxonomy" id="2141"/>
    <lineage>
        <taxon>Bacteria</taxon>
        <taxon>Bacillati</taxon>
        <taxon>Mycoplasmatota</taxon>
        <taxon>Mollicutes</taxon>
        <taxon>Entomoplasmatales</taxon>
        <taxon>Spiroplasmataceae</taxon>
        <taxon>Spiroplasma</taxon>
    </lineage>
</organism>
<evidence type="ECO:0000313" key="4">
    <source>
        <dbReference type="Proteomes" id="UP001473424"/>
    </source>
</evidence>
<evidence type="ECO:0000313" key="3">
    <source>
        <dbReference type="EMBL" id="BET39621.1"/>
    </source>
</evidence>
<feature type="coiled-coil region" evidence="1">
    <location>
        <begin position="115"/>
        <end position="142"/>
    </location>
</feature>
<proteinExistence type="predicted"/>
<accession>A0ABM8JQN5</accession>
<dbReference type="Proteomes" id="UP001473424">
    <property type="component" value="Plasmid pSAP_1"/>
</dbReference>
<reference evidence="4" key="1">
    <citation type="journal article" date="2024" name="FEMS Microbiol. Lett.">
        <title>Genomic insights into Spiroplasma endosymbionts that induce male-killing and protective phenotypes in the pea aphid.</title>
        <authorList>
            <person name="Arai H."/>
            <person name="Legeai F."/>
            <person name="Kageyama D."/>
            <person name="Sugio A."/>
            <person name="Simon J.C."/>
        </authorList>
    </citation>
    <scope>NUCLEOTIDE SEQUENCE [LARGE SCALE GENOMIC DNA]</scope>
    <source>
        <strain evidence="4">sAp269</strain>
        <plasmid evidence="4">pSAP_1</plasmid>
    </source>
</reference>
<keyword evidence="2" id="KW-0812">Transmembrane</keyword>
<evidence type="ECO:0008006" key="5">
    <source>
        <dbReference type="Google" id="ProtNLM"/>
    </source>
</evidence>
<name>A0ABM8JQN5_9MOLU</name>
<feature type="transmembrane region" description="Helical" evidence="2">
    <location>
        <begin position="395"/>
        <end position="421"/>
    </location>
</feature>
<keyword evidence="3" id="KW-0614">Plasmid</keyword>
<evidence type="ECO:0000256" key="1">
    <source>
        <dbReference type="SAM" id="Coils"/>
    </source>
</evidence>
<keyword evidence="1" id="KW-0175">Coiled coil</keyword>